<dbReference type="InterPro" id="IPR041577">
    <property type="entry name" value="RT_RNaseH_2"/>
</dbReference>
<dbReference type="Pfam" id="PF00078">
    <property type="entry name" value="RVT_1"/>
    <property type="match status" value="1"/>
</dbReference>
<dbReference type="PANTHER" id="PTHR37984">
    <property type="entry name" value="PROTEIN CBG26694"/>
    <property type="match status" value="1"/>
</dbReference>
<dbReference type="InterPro" id="IPR050951">
    <property type="entry name" value="Retrovirus_Pol_polyprotein"/>
</dbReference>
<dbReference type="PANTHER" id="PTHR37984:SF5">
    <property type="entry name" value="PROTEIN NYNRIN-LIKE"/>
    <property type="match status" value="1"/>
</dbReference>
<dbReference type="Gene3D" id="1.10.340.70">
    <property type="match status" value="1"/>
</dbReference>
<evidence type="ECO:0000313" key="5">
    <source>
        <dbReference type="EMBL" id="GJS89761.1"/>
    </source>
</evidence>
<dbReference type="InterPro" id="IPR043502">
    <property type="entry name" value="DNA/RNA_pol_sf"/>
</dbReference>
<protein>
    <submittedName>
        <fullName evidence="5">Reverse transcriptase domain-containing protein</fullName>
    </submittedName>
</protein>
<proteinExistence type="predicted"/>
<dbReference type="EMBL" id="BQNB010011375">
    <property type="protein sequence ID" value="GJS89761.1"/>
    <property type="molecule type" value="Genomic_DNA"/>
</dbReference>
<keyword evidence="5" id="KW-0808">Transferase</keyword>
<evidence type="ECO:0000256" key="1">
    <source>
        <dbReference type="ARBA" id="ARBA00023268"/>
    </source>
</evidence>
<gene>
    <name evidence="5" type="ORF">Tco_0772397</name>
</gene>
<keyword evidence="6" id="KW-1185">Reference proteome</keyword>
<feature type="domain" description="Integrase zinc-binding" evidence="4">
    <location>
        <begin position="259"/>
        <end position="282"/>
    </location>
</feature>
<dbReference type="GO" id="GO:0003964">
    <property type="term" value="F:RNA-directed DNA polymerase activity"/>
    <property type="evidence" value="ECO:0007669"/>
    <property type="project" value="UniProtKB-KW"/>
</dbReference>
<dbReference type="Pfam" id="PF17919">
    <property type="entry name" value="RT_RNaseH_2"/>
    <property type="match status" value="1"/>
</dbReference>
<evidence type="ECO:0000259" key="2">
    <source>
        <dbReference type="Pfam" id="PF00078"/>
    </source>
</evidence>
<dbReference type="Gene3D" id="3.10.10.10">
    <property type="entry name" value="HIV Type 1 Reverse Transcriptase, subunit A, domain 1"/>
    <property type="match status" value="1"/>
</dbReference>
<reference evidence="5" key="1">
    <citation type="journal article" date="2022" name="Int. J. Mol. Sci.">
        <title>Draft Genome of Tanacetum Coccineum: Genomic Comparison of Closely Related Tanacetum-Family Plants.</title>
        <authorList>
            <person name="Yamashiro T."/>
            <person name="Shiraishi A."/>
            <person name="Nakayama K."/>
            <person name="Satake H."/>
        </authorList>
    </citation>
    <scope>NUCLEOTIDE SEQUENCE</scope>
</reference>
<evidence type="ECO:0000313" key="6">
    <source>
        <dbReference type="Proteomes" id="UP001151760"/>
    </source>
</evidence>
<dbReference type="InterPro" id="IPR043128">
    <property type="entry name" value="Rev_trsase/Diguanyl_cyclase"/>
</dbReference>
<dbReference type="InterPro" id="IPR041588">
    <property type="entry name" value="Integrase_H2C2"/>
</dbReference>
<evidence type="ECO:0000259" key="3">
    <source>
        <dbReference type="Pfam" id="PF17919"/>
    </source>
</evidence>
<feature type="domain" description="Reverse transcriptase/retrotransposon-derived protein RNase H-like" evidence="3">
    <location>
        <begin position="147"/>
        <end position="205"/>
    </location>
</feature>
<evidence type="ECO:0000259" key="4">
    <source>
        <dbReference type="Pfam" id="PF17921"/>
    </source>
</evidence>
<keyword evidence="5" id="KW-0695">RNA-directed DNA polymerase</keyword>
<sequence>MVVITNKNKELVLTRTVKGWRDGFSGYFQIPLAPKDQDKTTFACPYGTFAYRRMPFGLCNAAATFQRCMPVIFHDSCLTNLSEFLARCEETNLVLNWEKCHFMVKEGIVLGHKISKSSIKVDKAKINVIAKLPYPTNVKRDAKFVFSNQCMQAFNVLKDNLTTAPVIVAPNWNLDFELMCDASDYVVGAVLGQRIDKKFRPIYYARTKNLAFDHLSRLENPKLEKLNEEAIHNSFPDEHLMAIHVRKAENEPWKVFESGFYWPTIFKDVARYVRECNACQRAGNISSRNQMPLSNILDCLWKSMPLPIEMGHKAYWDLKNVNLDLMPHENIGRIQTLEKETRDLDVENKHKKNLKASYGVTTP</sequence>
<name>A0ABQ4ZKC7_9ASTR</name>
<dbReference type="Pfam" id="PF17921">
    <property type="entry name" value="Integrase_H2C2"/>
    <property type="match status" value="1"/>
</dbReference>
<comment type="caution">
    <text evidence="5">The sequence shown here is derived from an EMBL/GenBank/DDBJ whole genome shotgun (WGS) entry which is preliminary data.</text>
</comment>
<reference evidence="5" key="2">
    <citation type="submission" date="2022-01" db="EMBL/GenBank/DDBJ databases">
        <authorList>
            <person name="Yamashiro T."/>
            <person name="Shiraishi A."/>
            <person name="Satake H."/>
            <person name="Nakayama K."/>
        </authorList>
    </citation>
    <scope>NUCLEOTIDE SEQUENCE</scope>
</reference>
<keyword evidence="5" id="KW-0548">Nucleotidyltransferase</keyword>
<dbReference type="Proteomes" id="UP001151760">
    <property type="component" value="Unassembled WGS sequence"/>
</dbReference>
<dbReference type="CDD" id="cd01647">
    <property type="entry name" value="RT_LTR"/>
    <property type="match status" value="1"/>
</dbReference>
<keyword evidence="1" id="KW-0511">Multifunctional enzyme</keyword>
<dbReference type="Gene3D" id="3.30.70.270">
    <property type="match status" value="2"/>
</dbReference>
<dbReference type="InterPro" id="IPR000477">
    <property type="entry name" value="RT_dom"/>
</dbReference>
<feature type="domain" description="Reverse transcriptase" evidence="2">
    <location>
        <begin position="24"/>
        <end position="75"/>
    </location>
</feature>
<dbReference type="SUPFAM" id="SSF56672">
    <property type="entry name" value="DNA/RNA polymerases"/>
    <property type="match status" value="1"/>
</dbReference>
<organism evidence="5 6">
    <name type="scientific">Tanacetum coccineum</name>
    <dbReference type="NCBI Taxonomy" id="301880"/>
    <lineage>
        <taxon>Eukaryota</taxon>
        <taxon>Viridiplantae</taxon>
        <taxon>Streptophyta</taxon>
        <taxon>Embryophyta</taxon>
        <taxon>Tracheophyta</taxon>
        <taxon>Spermatophyta</taxon>
        <taxon>Magnoliopsida</taxon>
        <taxon>eudicotyledons</taxon>
        <taxon>Gunneridae</taxon>
        <taxon>Pentapetalae</taxon>
        <taxon>asterids</taxon>
        <taxon>campanulids</taxon>
        <taxon>Asterales</taxon>
        <taxon>Asteraceae</taxon>
        <taxon>Asteroideae</taxon>
        <taxon>Anthemideae</taxon>
        <taxon>Anthemidinae</taxon>
        <taxon>Tanacetum</taxon>
    </lineage>
</organism>
<accession>A0ABQ4ZKC7</accession>